<keyword evidence="2" id="KW-1185">Reference proteome</keyword>
<accession>A0ACB5UD35</accession>
<comment type="caution">
    <text evidence="1">The sequence shown here is derived from an EMBL/GenBank/DDBJ whole genome shotgun (WGS) entry which is preliminary data.</text>
</comment>
<gene>
    <name evidence="1" type="ORF">Amon02_001315100</name>
</gene>
<protein>
    <submittedName>
        <fullName evidence="1">Unnamed protein product</fullName>
    </submittedName>
</protein>
<sequence length="144" mass="15959">MIVDLYQADIETKLSRFTKSDEPTGGRSAFGPNSTRLDDEEDMERDYAPPAILQQLLNATNISQNNNIIYLDSSASSILQSLGVRDDGSALEVDEDEEAVDGKMEEIPHEEDEEEEELPTKPLAGASEAKVEEVKGKETEEKKK</sequence>
<dbReference type="Proteomes" id="UP001165064">
    <property type="component" value="Unassembled WGS sequence"/>
</dbReference>
<name>A0ACB5UD35_AMBMO</name>
<proteinExistence type="predicted"/>
<dbReference type="EMBL" id="BSXS01016665">
    <property type="protein sequence ID" value="GMF08082.1"/>
    <property type="molecule type" value="Genomic_DNA"/>
</dbReference>
<organism evidence="1 2">
    <name type="scientific">Ambrosiozyma monospora</name>
    <name type="common">Yeast</name>
    <name type="synonym">Endomycopsis monosporus</name>
    <dbReference type="NCBI Taxonomy" id="43982"/>
    <lineage>
        <taxon>Eukaryota</taxon>
        <taxon>Fungi</taxon>
        <taxon>Dikarya</taxon>
        <taxon>Ascomycota</taxon>
        <taxon>Saccharomycotina</taxon>
        <taxon>Pichiomycetes</taxon>
        <taxon>Pichiales</taxon>
        <taxon>Pichiaceae</taxon>
        <taxon>Ambrosiozyma</taxon>
    </lineage>
</organism>
<evidence type="ECO:0000313" key="1">
    <source>
        <dbReference type="EMBL" id="GMF08082.1"/>
    </source>
</evidence>
<reference evidence="1" key="1">
    <citation type="submission" date="2023-04" db="EMBL/GenBank/DDBJ databases">
        <title>Ambrosiozyma monospora NBRC 10751.</title>
        <authorList>
            <person name="Ichikawa N."/>
            <person name="Sato H."/>
            <person name="Tonouchi N."/>
        </authorList>
    </citation>
    <scope>NUCLEOTIDE SEQUENCE</scope>
    <source>
        <strain evidence="1">NBRC 10751</strain>
    </source>
</reference>
<evidence type="ECO:0000313" key="2">
    <source>
        <dbReference type="Proteomes" id="UP001165064"/>
    </source>
</evidence>